<dbReference type="CDD" id="cd17324">
    <property type="entry name" value="MFS_NepI_like"/>
    <property type="match status" value="1"/>
</dbReference>
<dbReference type="PANTHER" id="PTHR42910:SF1">
    <property type="entry name" value="MAJOR FACILITATOR SUPERFAMILY (MFS) PROFILE DOMAIN-CONTAINING PROTEIN"/>
    <property type="match status" value="1"/>
</dbReference>
<evidence type="ECO:0000256" key="3">
    <source>
        <dbReference type="SAM" id="Phobius"/>
    </source>
</evidence>
<feature type="transmembrane region" description="Helical" evidence="3">
    <location>
        <begin position="272"/>
        <end position="298"/>
    </location>
</feature>
<accession>A0A4Y9ZQW9</accession>
<evidence type="ECO:0000313" key="5">
    <source>
        <dbReference type="EMBL" id="TFY76457.1"/>
    </source>
</evidence>
<dbReference type="STRING" id="135208.A0A4Y9ZQW9"/>
<feature type="transmembrane region" description="Helical" evidence="3">
    <location>
        <begin position="194"/>
        <end position="217"/>
    </location>
</feature>
<organism evidence="5 6">
    <name type="scientific">Hericium alpestre</name>
    <dbReference type="NCBI Taxonomy" id="135208"/>
    <lineage>
        <taxon>Eukaryota</taxon>
        <taxon>Fungi</taxon>
        <taxon>Dikarya</taxon>
        <taxon>Basidiomycota</taxon>
        <taxon>Agaricomycotina</taxon>
        <taxon>Agaricomycetes</taxon>
        <taxon>Russulales</taxon>
        <taxon>Hericiaceae</taxon>
        <taxon>Hericium</taxon>
    </lineage>
</organism>
<dbReference type="Pfam" id="PF07690">
    <property type="entry name" value="MFS_1"/>
    <property type="match status" value="1"/>
</dbReference>
<protein>
    <recommendedName>
        <fullName evidence="4">Major facilitator superfamily (MFS) profile domain-containing protein</fullName>
    </recommendedName>
</protein>
<feature type="transmembrane region" description="Helical" evidence="3">
    <location>
        <begin position="223"/>
        <end position="243"/>
    </location>
</feature>
<comment type="subcellular location">
    <subcellularLocation>
        <location evidence="1">Membrane</location>
        <topology evidence="1">Multi-pass membrane protein</topology>
    </subcellularLocation>
</comment>
<feature type="transmembrane region" description="Helical" evidence="3">
    <location>
        <begin position="66"/>
        <end position="87"/>
    </location>
</feature>
<name>A0A4Y9ZQW9_9AGAM</name>
<feature type="transmembrane region" description="Helical" evidence="3">
    <location>
        <begin position="304"/>
        <end position="326"/>
    </location>
</feature>
<dbReference type="SUPFAM" id="SSF103473">
    <property type="entry name" value="MFS general substrate transporter"/>
    <property type="match status" value="1"/>
</dbReference>
<feature type="compositionally biased region" description="Basic and acidic residues" evidence="2">
    <location>
        <begin position="1"/>
        <end position="15"/>
    </location>
</feature>
<gene>
    <name evidence="5" type="ORF">EWM64_g7553</name>
</gene>
<feature type="region of interest" description="Disordered" evidence="2">
    <location>
        <begin position="1"/>
        <end position="20"/>
    </location>
</feature>
<dbReference type="GO" id="GO:0022857">
    <property type="term" value="F:transmembrane transporter activity"/>
    <property type="evidence" value="ECO:0007669"/>
    <property type="project" value="InterPro"/>
</dbReference>
<keyword evidence="3" id="KW-1133">Transmembrane helix</keyword>
<comment type="caution">
    <text evidence="5">The sequence shown here is derived from an EMBL/GenBank/DDBJ whole genome shotgun (WGS) entry which is preliminary data.</text>
</comment>
<feature type="transmembrane region" description="Helical" evidence="3">
    <location>
        <begin position="107"/>
        <end position="124"/>
    </location>
</feature>
<reference evidence="5 6" key="1">
    <citation type="submission" date="2019-02" db="EMBL/GenBank/DDBJ databases">
        <title>Genome sequencing of the rare red list fungi Hericium alpestre (H. flagellum).</title>
        <authorList>
            <person name="Buettner E."/>
            <person name="Kellner H."/>
        </authorList>
    </citation>
    <scope>NUCLEOTIDE SEQUENCE [LARGE SCALE GENOMIC DNA]</scope>
    <source>
        <strain evidence="5 6">DSM 108284</strain>
    </source>
</reference>
<dbReference type="EMBL" id="SFCI01001200">
    <property type="protein sequence ID" value="TFY76457.1"/>
    <property type="molecule type" value="Genomic_DNA"/>
</dbReference>
<keyword evidence="3" id="KW-0812">Transmembrane</keyword>
<dbReference type="GO" id="GO:0016020">
    <property type="term" value="C:membrane"/>
    <property type="evidence" value="ECO:0007669"/>
    <property type="project" value="UniProtKB-SubCell"/>
</dbReference>
<evidence type="ECO:0000259" key="4">
    <source>
        <dbReference type="PROSITE" id="PS50850"/>
    </source>
</evidence>
<feature type="transmembrane region" description="Helical" evidence="3">
    <location>
        <begin position="163"/>
        <end position="182"/>
    </location>
</feature>
<dbReference type="AlphaFoldDB" id="A0A4Y9ZQW9"/>
<dbReference type="InterPro" id="IPR036259">
    <property type="entry name" value="MFS_trans_sf"/>
</dbReference>
<evidence type="ECO:0000256" key="2">
    <source>
        <dbReference type="SAM" id="MobiDB-lite"/>
    </source>
</evidence>
<dbReference type="InterPro" id="IPR020846">
    <property type="entry name" value="MFS_dom"/>
</dbReference>
<dbReference type="InterPro" id="IPR011701">
    <property type="entry name" value="MFS"/>
</dbReference>
<feature type="domain" description="Major facilitator superfamily (MFS) profile" evidence="4">
    <location>
        <begin position="67"/>
        <end position="391"/>
    </location>
</feature>
<dbReference type="PROSITE" id="PS50850">
    <property type="entry name" value="MFS"/>
    <property type="match status" value="1"/>
</dbReference>
<proteinExistence type="predicted"/>
<keyword evidence="6" id="KW-1185">Reference proteome</keyword>
<feature type="transmembrane region" description="Helical" evidence="3">
    <location>
        <begin position="136"/>
        <end position="157"/>
    </location>
</feature>
<evidence type="ECO:0000313" key="6">
    <source>
        <dbReference type="Proteomes" id="UP000298061"/>
    </source>
</evidence>
<dbReference type="Proteomes" id="UP000298061">
    <property type="component" value="Unassembled WGS sequence"/>
</dbReference>
<feature type="transmembrane region" description="Helical" evidence="3">
    <location>
        <begin position="357"/>
        <end position="374"/>
    </location>
</feature>
<evidence type="ECO:0000256" key="1">
    <source>
        <dbReference type="ARBA" id="ARBA00004141"/>
    </source>
</evidence>
<dbReference type="Gene3D" id="1.20.1250.20">
    <property type="entry name" value="MFS general substrate transporter like domains"/>
    <property type="match status" value="1"/>
</dbReference>
<feature type="transmembrane region" description="Helical" evidence="3">
    <location>
        <begin position="333"/>
        <end position="351"/>
    </location>
</feature>
<dbReference type="OrthoDB" id="2105912at2759"/>
<keyword evidence="3" id="KW-0472">Membrane</keyword>
<sequence length="391" mass="42220">MEPTQEKDSDNEPRVSSENATVISVDDRDISGKPGEGAIASQRKRELGIIPIPKWLRYDPERPAHFGLLLNAVFGFASTFVVANLYYCQPLLIQFSLSFDVTYEEVSRIPTLVQAGYASGLLLITPLGDLVRRRPLLLIVTAMAATLSIGLPITRSLHVFEGLSFLVGMSSVAPQILIPLAADLAPPERRASAISIVLAGLLLGVLIARVLAGIIAQYVTWRIVYYMSIGLQYAVLGALYWTLPDYPAKNPGLGYMRILWSMAKLAVTEPKLIQCCLISIASSACFTNFWVTLTFLLGGPPYNYSTLVIGLFGLIGMFGVGMAPIVGRTIDRLVAWYATLVATIFLLAMQAIYTGAAGVNIAAVIIVCLGLDVGRQSQQVSMTTAVFGLVA</sequence>
<dbReference type="PANTHER" id="PTHR42910">
    <property type="entry name" value="TRANSPORTER SCO4007-RELATED"/>
    <property type="match status" value="1"/>
</dbReference>